<dbReference type="EMBL" id="OU503057">
    <property type="protein sequence ID" value="CAI9786639.1"/>
    <property type="molecule type" value="Genomic_DNA"/>
</dbReference>
<feature type="region of interest" description="Disordered" evidence="1">
    <location>
        <begin position="1"/>
        <end position="26"/>
    </location>
</feature>
<keyword evidence="3" id="KW-1185">Reference proteome</keyword>
<organism evidence="2 3">
    <name type="scientific">Fraxinus pennsylvanica</name>
    <dbReference type="NCBI Taxonomy" id="56036"/>
    <lineage>
        <taxon>Eukaryota</taxon>
        <taxon>Viridiplantae</taxon>
        <taxon>Streptophyta</taxon>
        <taxon>Embryophyta</taxon>
        <taxon>Tracheophyta</taxon>
        <taxon>Spermatophyta</taxon>
        <taxon>Magnoliopsida</taxon>
        <taxon>eudicotyledons</taxon>
        <taxon>Gunneridae</taxon>
        <taxon>Pentapetalae</taxon>
        <taxon>asterids</taxon>
        <taxon>lamiids</taxon>
        <taxon>Lamiales</taxon>
        <taxon>Oleaceae</taxon>
        <taxon>Oleeae</taxon>
        <taxon>Fraxinus</taxon>
    </lineage>
</organism>
<accession>A0AAD2EDJ6</accession>
<sequence length="170" mass="19158">MANEFGPQTENQNQMNQADSPLDPSFAETMTGDVASIVNRLISDPSSPYYLHFGDITGMQLIYEERQREIINKGQHNIVDAAAFTSKLIPKYIGNRRINSLNQSHRREMLVRSYCRMLGHIKGKCYKLIGYPPGHRLAKDRNLVANVVSQTSRVSAYEITNSLSNVTITP</sequence>
<name>A0AAD2EDJ6_9LAMI</name>
<evidence type="ECO:0000313" key="2">
    <source>
        <dbReference type="EMBL" id="CAI9786639.1"/>
    </source>
</evidence>
<evidence type="ECO:0000256" key="1">
    <source>
        <dbReference type="SAM" id="MobiDB-lite"/>
    </source>
</evidence>
<proteinExistence type="predicted"/>
<reference evidence="2" key="1">
    <citation type="submission" date="2023-05" db="EMBL/GenBank/DDBJ databases">
        <authorList>
            <person name="Huff M."/>
        </authorList>
    </citation>
    <scope>NUCLEOTIDE SEQUENCE</scope>
</reference>
<feature type="compositionally biased region" description="Polar residues" evidence="1">
    <location>
        <begin position="1"/>
        <end position="19"/>
    </location>
</feature>
<dbReference type="AlphaFoldDB" id="A0AAD2EDJ6"/>
<gene>
    <name evidence="2" type="ORF">FPE_LOCUS34069</name>
</gene>
<dbReference type="Proteomes" id="UP000834106">
    <property type="component" value="Chromosome 22"/>
</dbReference>
<protein>
    <submittedName>
        <fullName evidence="2">Uncharacterized protein</fullName>
    </submittedName>
</protein>
<evidence type="ECO:0000313" key="3">
    <source>
        <dbReference type="Proteomes" id="UP000834106"/>
    </source>
</evidence>